<reference evidence="2 3" key="1">
    <citation type="submission" date="2024-02" db="EMBL/GenBank/DDBJ databases">
        <title>Complete sequences of two Paenibacillus sp. strains and one Lysinibacillus strain isolated from the environment on STAA medium highlight biotechnological potential.</title>
        <authorList>
            <person name="Attere S.A."/>
            <person name="Piche L.C."/>
            <person name="Intertaglia L."/>
            <person name="Lami R."/>
            <person name="Charette S.J."/>
            <person name="Vincent A.T."/>
        </authorList>
    </citation>
    <scope>NUCLEOTIDE SEQUENCE [LARGE SCALE GENOMIC DNA]</scope>
    <source>
        <strain evidence="2 3">Y5S-7</strain>
    </source>
</reference>
<dbReference type="Gene3D" id="1.20.58.220">
    <property type="entry name" value="Phosphate transport system protein phou homolog 2, domain 2"/>
    <property type="match status" value="1"/>
</dbReference>
<evidence type="ECO:0000313" key="3">
    <source>
        <dbReference type="Proteomes" id="UP001364764"/>
    </source>
</evidence>
<name>A0ABD8AV17_PAEAM</name>
<dbReference type="InterPro" id="IPR018445">
    <property type="entry name" value="Put_Phosphate_transp_reg"/>
</dbReference>
<comment type="similarity">
    <text evidence="1">Belongs to the UPF0111 family.</text>
</comment>
<dbReference type="PANTHER" id="PTHR37298">
    <property type="entry name" value="UPF0111 PROTEIN YKAA"/>
    <property type="match status" value="1"/>
</dbReference>
<evidence type="ECO:0000313" key="2">
    <source>
        <dbReference type="EMBL" id="WWP21358.1"/>
    </source>
</evidence>
<protein>
    <submittedName>
        <fullName evidence="2">DUF47 family protein</fullName>
    </submittedName>
</protein>
<proteinExistence type="inferred from homology"/>
<evidence type="ECO:0000256" key="1">
    <source>
        <dbReference type="ARBA" id="ARBA00008591"/>
    </source>
</evidence>
<dbReference type="InterPro" id="IPR052912">
    <property type="entry name" value="UPF0111_domain"/>
</dbReference>
<dbReference type="InterPro" id="IPR038078">
    <property type="entry name" value="PhoU-like_sf"/>
</dbReference>
<accession>A0ABD8AV17</accession>
<dbReference type="RefSeq" id="WP_017690670.1">
    <property type="nucleotide sequence ID" value="NZ_BIMJ01000011.1"/>
</dbReference>
<organism evidence="2 3">
    <name type="scientific">Paenibacillus amylolyticus</name>
    <dbReference type="NCBI Taxonomy" id="1451"/>
    <lineage>
        <taxon>Bacteria</taxon>
        <taxon>Bacillati</taxon>
        <taxon>Bacillota</taxon>
        <taxon>Bacilli</taxon>
        <taxon>Bacillales</taxon>
        <taxon>Paenibacillaceae</taxon>
        <taxon>Paenibacillus</taxon>
    </lineage>
</organism>
<dbReference type="Proteomes" id="UP001364764">
    <property type="component" value="Chromosome"/>
</dbReference>
<dbReference type="AlphaFoldDB" id="A0ABD8AV17"/>
<dbReference type="EMBL" id="CP145892">
    <property type="protein sequence ID" value="WWP21358.1"/>
    <property type="molecule type" value="Genomic_DNA"/>
</dbReference>
<sequence length="206" mass="24036">MKLKKKKDIFFETLENMADTVVQAADYFSQHVSNLQDVTLFANEMKKYESKCDDYVHTIITELNKTFITPIERDDIMELTTTLDDVLDGLEATASRFYMYQLTDPDDEFVIQFAEILRQSAYEIQKAIHLLSQKKLLAIREYTIRLNDLENQGDEVLRMCIKHLFATVSDPIELIKRKEIYERLETTTDACEDVANVLESIIMRNS</sequence>
<gene>
    <name evidence="2" type="ORF">V6668_03980</name>
</gene>
<dbReference type="Pfam" id="PF01865">
    <property type="entry name" value="PhoU_div"/>
    <property type="match status" value="1"/>
</dbReference>
<dbReference type="GeneID" id="32215262"/>
<dbReference type="GeneID" id="93474595"/>
<dbReference type="PANTHER" id="PTHR37298:SF1">
    <property type="entry name" value="UPF0111 PROTEIN YKAA"/>
    <property type="match status" value="1"/>
</dbReference>